<name>A0A3N4K7A2_9PEZI</name>
<dbReference type="Proteomes" id="UP000276215">
    <property type="component" value="Unassembled WGS sequence"/>
</dbReference>
<proteinExistence type="predicted"/>
<accession>A0A3N4K7A2</accession>
<evidence type="ECO:0000313" key="1">
    <source>
        <dbReference type="EMBL" id="RPB05239.1"/>
    </source>
</evidence>
<sequence length="107" mass="11857">MIVDGMRVLGKGMGVIKKEMLERIEEMIVEKKEEVEEPIKVKSAIIIPTGLRSVSPAAPLVPKMMLGKDKGVEVRKEWLAEGMGGYEERGVYGDRGSDDKLLKEAVE</sequence>
<dbReference type="EMBL" id="ML120354">
    <property type="protein sequence ID" value="RPB05239.1"/>
    <property type="molecule type" value="Genomic_DNA"/>
</dbReference>
<dbReference type="AlphaFoldDB" id="A0A3N4K7A2"/>
<organism evidence="1 2">
    <name type="scientific">Choiromyces venosus 120613-1</name>
    <dbReference type="NCBI Taxonomy" id="1336337"/>
    <lineage>
        <taxon>Eukaryota</taxon>
        <taxon>Fungi</taxon>
        <taxon>Dikarya</taxon>
        <taxon>Ascomycota</taxon>
        <taxon>Pezizomycotina</taxon>
        <taxon>Pezizomycetes</taxon>
        <taxon>Pezizales</taxon>
        <taxon>Tuberaceae</taxon>
        <taxon>Choiromyces</taxon>
    </lineage>
</organism>
<reference evidence="1 2" key="1">
    <citation type="journal article" date="2018" name="Nat. Ecol. Evol.">
        <title>Pezizomycetes genomes reveal the molecular basis of ectomycorrhizal truffle lifestyle.</title>
        <authorList>
            <person name="Murat C."/>
            <person name="Payen T."/>
            <person name="Noel B."/>
            <person name="Kuo A."/>
            <person name="Morin E."/>
            <person name="Chen J."/>
            <person name="Kohler A."/>
            <person name="Krizsan K."/>
            <person name="Balestrini R."/>
            <person name="Da Silva C."/>
            <person name="Montanini B."/>
            <person name="Hainaut M."/>
            <person name="Levati E."/>
            <person name="Barry K.W."/>
            <person name="Belfiori B."/>
            <person name="Cichocki N."/>
            <person name="Clum A."/>
            <person name="Dockter R.B."/>
            <person name="Fauchery L."/>
            <person name="Guy J."/>
            <person name="Iotti M."/>
            <person name="Le Tacon F."/>
            <person name="Lindquist E.A."/>
            <person name="Lipzen A."/>
            <person name="Malagnac F."/>
            <person name="Mello A."/>
            <person name="Molinier V."/>
            <person name="Miyauchi S."/>
            <person name="Poulain J."/>
            <person name="Riccioni C."/>
            <person name="Rubini A."/>
            <person name="Sitrit Y."/>
            <person name="Splivallo R."/>
            <person name="Traeger S."/>
            <person name="Wang M."/>
            <person name="Zifcakova L."/>
            <person name="Wipf D."/>
            <person name="Zambonelli A."/>
            <person name="Paolocci F."/>
            <person name="Nowrousian M."/>
            <person name="Ottonello S."/>
            <person name="Baldrian P."/>
            <person name="Spatafora J.W."/>
            <person name="Henrissat B."/>
            <person name="Nagy L.G."/>
            <person name="Aury J.M."/>
            <person name="Wincker P."/>
            <person name="Grigoriev I.V."/>
            <person name="Bonfante P."/>
            <person name="Martin F.M."/>
        </authorList>
    </citation>
    <scope>NUCLEOTIDE SEQUENCE [LARGE SCALE GENOMIC DNA]</scope>
    <source>
        <strain evidence="1 2">120613-1</strain>
    </source>
</reference>
<evidence type="ECO:0000313" key="2">
    <source>
        <dbReference type="Proteomes" id="UP000276215"/>
    </source>
</evidence>
<gene>
    <name evidence="1" type="ORF">L873DRAFT_957959</name>
</gene>
<protein>
    <submittedName>
        <fullName evidence="1">Uncharacterized protein</fullName>
    </submittedName>
</protein>
<keyword evidence="2" id="KW-1185">Reference proteome</keyword>